<proteinExistence type="predicted"/>
<evidence type="ECO:0000313" key="1">
    <source>
        <dbReference type="EMBL" id="AFZ14685.1"/>
    </source>
</evidence>
<keyword evidence="2" id="KW-1185">Reference proteome</keyword>
<accession>K9W5E8</accession>
<gene>
    <name evidence="1" type="ORF">Cri9333_3876</name>
</gene>
<dbReference type="KEGG" id="cep:Cri9333_3876"/>
<reference evidence="1 2" key="1">
    <citation type="submission" date="2012-06" db="EMBL/GenBank/DDBJ databases">
        <title>Finished chromosome of genome of Crinalium epipsammum PCC 9333.</title>
        <authorList>
            <consortium name="US DOE Joint Genome Institute"/>
            <person name="Gugger M."/>
            <person name="Coursin T."/>
            <person name="Rippka R."/>
            <person name="Tandeau De Marsac N."/>
            <person name="Huntemann M."/>
            <person name="Wei C.-L."/>
            <person name="Han J."/>
            <person name="Detter J.C."/>
            <person name="Han C."/>
            <person name="Tapia R."/>
            <person name="Davenport K."/>
            <person name="Daligault H."/>
            <person name="Erkkila T."/>
            <person name="Gu W."/>
            <person name="Munk A.C.C."/>
            <person name="Teshima H."/>
            <person name="Xu Y."/>
            <person name="Chain P."/>
            <person name="Chen A."/>
            <person name="Krypides N."/>
            <person name="Mavromatis K."/>
            <person name="Markowitz V."/>
            <person name="Szeto E."/>
            <person name="Ivanova N."/>
            <person name="Mikhailova N."/>
            <person name="Ovchinnikova G."/>
            <person name="Pagani I."/>
            <person name="Pati A."/>
            <person name="Goodwin L."/>
            <person name="Peters L."/>
            <person name="Pitluck S."/>
            <person name="Woyke T."/>
            <person name="Kerfeld C."/>
        </authorList>
    </citation>
    <scope>NUCLEOTIDE SEQUENCE [LARGE SCALE GENOMIC DNA]</scope>
    <source>
        <strain evidence="1 2">PCC 9333</strain>
    </source>
</reference>
<protein>
    <submittedName>
        <fullName evidence="1">Uncharacterized protein</fullName>
    </submittedName>
</protein>
<sequence>MLAAHLTEVYRGVHRFGAFMSTRPYLNLHLRIIRIYNDQPRIFQTDCFLSEQRRGKIR</sequence>
<evidence type="ECO:0000313" key="2">
    <source>
        <dbReference type="Proteomes" id="UP000010472"/>
    </source>
</evidence>
<dbReference type="HOGENOM" id="CLU_2971800_0_0_3"/>
<dbReference type="Proteomes" id="UP000010472">
    <property type="component" value="Chromosome"/>
</dbReference>
<dbReference type="EMBL" id="CP003620">
    <property type="protein sequence ID" value="AFZ14685.1"/>
    <property type="molecule type" value="Genomic_DNA"/>
</dbReference>
<dbReference type="AlphaFoldDB" id="K9W5E8"/>
<name>K9W5E8_9CYAN</name>
<organism evidence="1 2">
    <name type="scientific">Crinalium epipsammum PCC 9333</name>
    <dbReference type="NCBI Taxonomy" id="1173022"/>
    <lineage>
        <taxon>Bacteria</taxon>
        <taxon>Bacillati</taxon>
        <taxon>Cyanobacteriota</taxon>
        <taxon>Cyanophyceae</taxon>
        <taxon>Gomontiellales</taxon>
        <taxon>Gomontiellaceae</taxon>
        <taxon>Crinalium</taxon>
    </lineage>
</organism>